<protein>
    <submittedName>
        <fullName evidence="2">Uncharacterized protein</fullName>
    </submittedName>
</protein>
<dbReference type="EMBL" id="UINC01146404">
    <property type="protein sequence ID" value="SVD37107.1"/>
    <property type="molecule type" value="Genomic_DNA"/>
</dbReference>
<accession>A0A382USI9</accession>
<organism evidence="2">
    <name type="scientific">marine metagenome</name>
    <dbReference type="NCBI Taxonomy" id="408172"/>
    <lineage>
        <taxon>unclassified sequences</taxon>
        <taxon>metagenomes</taxon>
        <taxon>ecological metagenomes</taxon>
    </lineage>
</organism>
<name>A0A382USI9_9ZZZZ</name>
<feature type="region of interest" description="Disordered" evidence="1">
    <location>
        <begin position="47"/>
        <end position="68"/>
    </location>
</feature>
<evidence type="ECO:0000256" key="1">
    <source>
        <dbReference type="SAM" id="MobiDB-lite"/>
    </source>
</evidence>
<dbReference type="AlphaFoldDB" id="A0A382USI9"/>
<gene>
    <name evidence="2" type="ORF">METZ01_LOCUS389961</name>
</gene>
<sequence length="68" mass="7551">TWEWVRPGQQCKQRGAGDFRTHVNGAAPLTSWTPQSGERVGFMMSTPARLGAQGPKRERSNVVVVTWP</sequence>
<evidence type="ECO:0000313" key="2">
    <source>
        <dbReference type="EMBL" id="SVD37107.1"/>
    </source>
</evidence>
<feature type="non-terminal residue" evidence="2">
    <location>
        <position position="1"/>
    </location>
</feature>
<proteinExistence type="predicted"/>
<reference evidence="2" key="1">
    <citation type="submission" date="2018-05" db="EMBL/GenBank/DDBJ databases">
        <authorList>
            <person name="Lanie J.A."/>
            <person name="Ng W.-L."/>
            <person name="Kazmierczak K.M."/>
            <person name="Andrzejewski T.M."/>
            <person name="Davidsen T.M."/>
            <person name="Wayne K.J."/>
            <person name="Tettelin H."/>
            <person name="Glass J.I."/>
            <person name="Rusch D."/>
            <person name="Podicherti R."/>
            <person name="Tsui H.-C.T."/>
            <person name="Winkler M.E."/>
        </authorList>
    </citation>
    <scope>NUCLEOTIDE SEQUENCE</scope>
</reference>